<proteinExistence type="predicted"/>
<keyword evidence="3" id="KW-1185">Reference proteome</keyword>
<reference evidence="2 3" key="1">
    <citation type="submission" date="2017-09" db="EMBL/GenBank/DDBJ databases">
        <title>Paracoccus alkalisoli sp. nov., isolated from saline alkaline soil.</title>
        <authorList>
            <person name="Dong X."/>
            <person name="Zhang G."/>
        </authorList>
    </citation>
    <scope>NUCLEOTIDE SEQUENCE [LARGE SCALE GENOMIC DNA]</scope>
    <source>
        <strain evidence="2 3">WN007</strain>
    </source>
</reference>
<dbReference type="PANTHER" id="PTHR30222:SF17">
    <property type="entry name" value="SPERMIDINE_PUTRESCINE-BINDING PERIPLASMIC PROTEIN"/>
    <property type="match status" value="1"/>
</dbReference>
<dbReference type="AlphaFoldDB" id="A0A2A2GJU0"/>
<comment type="caution">
    <text evidence="2">The sequence shown here is derived from an EMBL/GenBank/DDBJ whole genome shotgun (WGS) entry which is preliminary data.</text>
</comment>
<dbReference type="Pfam" id="PF13416">
    <property type="entry name" value="SBP_bac_8"/>
    <property type="match status" value="1"/>
</dbReference>
<dbReference type="Proteomes" id="UP000218023">
    <property type="component" value="Unassembled WGS sequence"/>
</dbReference>
<accession>A0A2A2GJU0</accession>
<protein>
    <submittedName>
        <fullName evidence="2">Polyamine ABC transporter substrate-binding protein</fullName>
    </submittedName>
</protein>
<dbReference type="PANTHER" id="PTHR30222">
    <property type="entry name" value="SPERMIDINE/PUTRESCINE-BINDING PERIPLASMIC PROTEIN"/>
    <property type="match status" value="1"/>
</dbReference>
<sequence>MVTSLPVRCHGCIAACPAAGPPLASCSSTNPGVLPVTFLRTSALALALAAPGLAMAADPQLTVFDWAGFEEPVIFQGYIDKHGDSPTFAFYGDDDEAFQKLSSGFRADVAHPCSQMVSKYRDAGLIEPWDAARIPAVADIDPRFLNSEVFKDAEGLWYIPTDFGATAIAYNTENVPAEDVSTLQVFVNPAYQGRTSLPDSADDVWALAYLATGVTDWTSVTDEQFKAAADWLRQAHQNVAAYWADPAEQSQLMASGAVDVAWSWNDAIPLLQAENYPIGFQRQAKEGSSTFFCGFVNLKNGPGSEDKAYDFVNAWLAPEAAKGLLDTIGYGHTSTKALATVADDPRVVQNLGAIDAPVLAQTPNDPAQRERQLAEFEKIKAGF</sequence>
<dbReference type="EMBL" id="NSJZ01000006">
    <property type="protein sequence ID" value="PAU97217.1"/>
    <property type="molecule type" value="Genomic_DNA"/>
</dbReference>
<organism evidence="2 3">
    <name type="scientific">Paracoccus salipaludis</name>
    <dbReference type="NCBI Taxonomy" id="2032623"/>
    <lineage>
        <taxon>Bacteria</taxon>
        <taxon>Pseudomonadati</taxon>
        <taxon>Pseudomonadota</taxon>
        <taxon>Alphaproteobacteria</taxon>
        <taxon>Rhodobacterales</taxon>
        <taxon>Paracoccaceae</taxon>
        <taxon>Paracoccus</taxon>
    </lineage>
</organism>
<dbReference type="InterPro" id="IPR006059">
    <property type="entry name" value="SBP"/>
</dbReference>
<name>A0A2A2GJU0_9RHOB</name>
<evidence type="ECO:0000313" key="2">
    <source>
        <dbReference type="EMBL" id="PAU97217.1"/>
    </source>
</evidence>
<keyword evidence="1" id="KW-0732">Signal</keyword>
<evidence type="ECO:0000313" key="3">
    <source>
        <dbReference type="Proteomes" id="UP000218023"/>
    </source>
</evidence>
<dbReference type="Gene3D" id="3.40.190.10">
    <property type="entry name" value="Periplasmic binding protein-like II"/>
    <property type="match status" value="2"/>
</dbReference>
<dbReference type="SUPFAM" id="SSF53850">
    <property type="entry name" value="Periplasmic binding protein-like II"/>
    <property type="match status" value="1"/>
</dbReference>
<evidence type="ECO:0000256" key="1">
    <source>
        <dbReference type="ARBA" id="ARBA00022729"/>
    </source>
</evidence>
<dbReference type="OrthoDB" id="9769319at2"/>
<gene>
    <name evidence="2" type="ORF">CK240_09015</name>
</gene>